<dbReference type="Proteomes" id="UP001370758">
    <property type="component" value="Unassembled WGS sequence"/>
</dbReference>
<keyword evidence="3" id="KW-1185">Reference proteome</keyword>
<dbReference type="AlphaFoldDB" id="A0AAV9WHC1"/>
<dbReference type="EMBL" id="JAVHJL010000003">
    <property type="protein sequence ID" value="KAK6507901.1"/>
    <property type="molecule type" value="Genomic_DNA"/>
</dbReference>
<gene>
    <name evidence="2" type="ORF">TWF481_006322</name>
</gene>
<evidence type="ECO:0000256" key="1">
    <source>
        <dbReference type="SAM" id="MobiDB-lite"/>
    </source>
</evidence>
<protein>
    <submittedName>
        <fullName evidence="2">Uncharacterized protein</fullName>
    </submittedName>
</protein>
<comment type="caution">
    <text evidence="2">The sequence shown here is derived from an EMBL/GenBank/DDBJ whole genome shotgun (WGS) entry which is preliminary data.</text>
</comment>
<reference evidence="2 3" key="1">
    <citation type="submission" date="2023-08" db="EMBL/GenBank/DDBJ databases">
        <authorList>
            <person name="Palmer J.M."/>
        </authorList>
    </citation>
    <scope>NUCLEOTIDE SEQUENCE [LARGE SCALE GENOMIC DNA]</scope>
    <source>
        <strain evidence="2 3">TWF481</strain>
    </source>
</reference>
<organism evidence="2 3">
    <name type="scientific">Arthrobotrys musiformis</name>
    <dbReference type="NCBI Taxonomy" id="47236"/>
    <lineage>
        <taxon>Eukaryota</taxon>
        <taxon>Fungi</taxon>
        <taxon>Dikarya</taxon>
        <taxon>Ascomycota</taxon>
        <taxon>Pezizomycotina</taxon>
        <taxon>Orbiliomycetes</taxon>
        <taxon>Orbiliales</taxon>
        <taxon>Orbiliaceae</taxon>
        <taxon>Arthrobotrys</taxon>
    </lineage>
</organism>
<name>A0AAV9WHC1_9PEZI</name>
<proteinExistence type="predicted"/>
<accession>A0AAV9WHC1</accession>
<evidence type="ECO:0000313" key="3">
    <source>
        <dbReference type="Proteomes" id="UP001370758"/>
    </source>
</evidence>
<sequence length="452" mass="51643">MSTTVVSAELASYFEKLGLFLPLQGEKRRISPSSLSPSHFTSPNFIDGTRVFSSASIHEAQEFIEIPLVLQSRETAEIVGFGSEKAQSIWNSWQGVPDDEKSDEGFLQFLLDFIRDHTGPEQAINSEDDWSAYMDSIGISDRLKTAILLPEYEIIRYTASCQHWLIDSVEWTYRSLQYLQERFATVADHLKSTGFKVDEKERVRRASSPSKFPSLPSPTHRKPQNAKEEPATPVPDSNGTKLYRATTAVRARSFYNPKSGLVTEGRFGSFPGDLSGQSALTYWTPQREVADMFAGYLKHRVPIDEIIITEVDVSKELVSSLRRVYLWGEGSNGMNPHFQEFTWSCRNRYQKNEMPEYLKYLTKRDLIIAHIFDHKATKYERMVDWKNIKASDLLRVEIGGEEKLAIQWAFRSSYSKNAFNDHCRGRVTQYNLKMLTMAEVTPHPDPIGSYST</sequence>
<feature type="compositionally biased region" description="Low complexity" evidence="1">
    <location>
        <begin position="207"/>
        <end position="218"/>
    </location>
</feature>
<feature type="region of interest" description="Disordered" evidence="1">
    <location>
        <begin position="200"/>
        <end position="241"/>
    </location>
</feature>
<evidence type="ECO:0000313" key="2">
    <source>
        <dbReference type="EMBL" id="KAK6507901.1"/>
    </source>
</evidence>